<evidence type="ECO:0000256" key="1">
    <source>
        <dbReference type="SAM" id="MobiDB-lite"/>
    </source>
</evidence>
<evidence type="ECO:0000313" key="2">
    <source>
        <dbReference type="EMBL" id="KAK0614108.1"/>
    </source>
</evidence>
<comment type="caution">
    <text evidence="2">The sequence shown here is derived from an EMBL/GenBank/DDBJ whole genome shotgun (WGS) entry which is preliminary data.</text>
</comment>
<organism evidence="2 3">
    <name type="scientific">Immersiella caudata</name>
    <dbReference type="NCBI Taxonomy" id="314043"/>
    <lineage>
        <taxon>Eukaryota</taxon>
        <taxon>Fungi</taxon>
        <taxon>Dikarya</taxon>
        <taxon>Ascomycota</taxon>
        <taxon>Pezizomycotina</taxon>
        <taxon>Sordariomycetes</taxon>
        <taxon>Sordariomycetidae</taxon>
        <taxon>Sordariales</taxon>
        <taxon>Lasiosphaeriaceae</taxon>
        <taxon>Immersiella</taxon>
    </lineage>
</organism>
<accession>A0AA40BUF8</accession>
<keyword evidence="3" id="KW-1185">Reference proteome</keyword>
<evidence type="ECO:0000313" key="3">
    <source>
        <dbReference type="Proteomes" id="UP001175000"/>
    </source>
</evidence>
<proteinExistence type="predicted"/>
<feature type="compositionally biased region" description="Basic and acidic residues" evidence="1">
    <location>
        <begin position="98"/>
        <end position="119"/>
    </location>
</feature>
<dbReference type="Proteomes" id="UP001175000">
    <property type="component" value="Unassembled WGS sequence"/>
</dbReference>
<feature type="region of interest" description="Disordered" evidence="1">
    <location>
        <begin position="1"/>
        <end position="28"/>
    </location>
</feature>
<feature type="compositionally biased region" description="Polar residues" evidence="1">
    <location>
        <begin position="82"/>
        <end position="92"/>
    </location>
</feature>
<feature type="region of interest" description="Disordered" evidence="1">
    <location>
        <begin position="82"/>
        <end position="121"/>
    </location>
</feature>
<protein>
    <submittedName>
        <fullName evidence="2">Uncharacterized protein</fullName>
    </submittedName>
</protein>
<feature type="compositionally biased region" description="Basic residues" evidence="1">
    <location>
        <begin position="16"/>
        <end position="28"/>
    </location>
</feature>
<dbReference type="EMBL" id="JAULSU010000006">
    <property type="protein sequence ID" value="KAK0614108.1"/>
    <property type="molecule type" value="Genomic_DNA"/>
</dbReference>
<reference evidence="2" key="1">
    <citation type="submission" date="2023-06" db="EMBL/GenBank/DDBJ databases">
        <title>Genome-scale phylogeny and comparative genomics of the fungal order Sordariales.</title>
        <authorList>
            <consortium name="Lawrence Berkeley National Laboratory"/>
            <person name="Hensen N."/>
            <person name="Bonometti L."/>
            <person name="Westerberg I."/>
            <person name="Brannstrom I.O."/>
            <person name="Guillou S."/>
            <person name="Cros-Aarteil S."/>
            <person name="Calhoun S."/>
            <person name="Haridas S."/>
            <person name="Kuo A."/>
            <person name="Mondo S."/>
            <person name="Pangilinan J."/>
            <person name="Riley R."/>
            <person name="Labutti K."/>
            <person name="Andreopoulos B."/>
            <person name="Lipzen A."/>
            <person name="Chen C."/>
            <person name="Yanf M."/>
            <person name="Daum C."/>
            <person name="Ng V."/>
            <person name="Clum A."/>
            <person name="Steindorff A."/>
            <person name="Ohm R."/>
            <person name="Martin F."/>
            <person name="Silar P."/>
            <person name="Natvig D."/>
            <person name="Lalanne C."/>
            <person name="Gautier V."/>
            <person name="Ament-Velasquez S.L."/>
            <person name="Kruys A."/>
            <person name="Hutchinson M.I."/>
            <person name="Powell A.J."/>
            <person name="Barry K."/>
            <person name="Miller A.N."/>
            <person name="Grigoriev I.V."/>
            <person name="Debuchy R."/>
            <person name="Gladieux P."/>
            <person name="Thoren M.H."/>
            <person name="Johannesson H."/>
        </authorList>
    </citation>
    <scope>NUCLEOTIDE SEQUENCE</scope>
    <source>
        <strain evidence="2">CBS 606.72</strain>
    </source>
</reference>
<dbReference type="AlphaFoldDB" id="A0AA40BUF8"/>
<sequence>MHAEETTKPSIQIATRSHHARTHNSVHRCNPHAAAIIRIETSKTHKVEYFEYSRTPPQSQRKTQQLVSIRNSAAKVGIYASLNRQNETAQQQRQRRGNKQDKSQKTRQEKKPPALEPAKHIPSKCLADLTHATAPIGSPIIHPSIQPNQPLLPFCP</sequence>
<name>A0AA40BUF8_9PEZI</name>
<gene>
    <name evidence="2" type="ORF">B0T14DRAFT_296461</name>
</gene>